<organism evidence="1 2">
    <name type="scientific">Ajellomyces capsulatus (strain H143)</name>
    <name type="common">Darling's disease fungus</name>
    <name type="synonym">Histoplasma capsulatum</name>
    <dbReference type="NCBI Taxonomy" id="544712"/>
    <lineage>
        <taxon>Eukaryota</taxon>
        <taxon>Fungi</taxon>
        <taxon>Dikarya</taxon>
        <taxon>Ascomycota</taxon>
        <taxon>Pezizomycotina</taxon>
        <taxon>Eurotiomycetes</taxon>
        <taxon>Eurotiomycetidae</taxon>
        <taxon>Onygenales</taxon>
        <taxon>Ajellomycetaceae</taxon>
        <taxon>Histoplasma</taxon>
    </lineage>
</organism>
<sequence>MSSYRDGIAHECSHFHPPQEQHVQNILGPNLPHLLNRLCGSSTTDLILRVKSEASSSSSSSADIKPSIPQDIDLFAAAYLLLTLY</sequence>
<reference evidence="2" key="1">
    <citation type="submission" date="2009-05" db="EMBL/GenBank/DDBJ databases">
        <title>The genome sequence of Ajellomyces capsulatus strain H143.</title>
        <authorList>
            <person name="Champion M."/>
            <person name="Cuomo C.A."/>
            <person name="Ma L.-J."/>
            <person name="Henn M.R."/>
            <person name="Sil A."/>
            <person name="Goldman B."/>
            <person name="Young S.K."/>
            <person name="Kodira C.D."/>
            <person name="Zeng Q."/>
            <person name="Koehrsen M."/>
            <person name="Alvarado L."/>
            <person name="Berlin A.M."/>
            <person name="Borenstein D."/>
            <person name="Chen Z."/>
            <person name="Engels R."/>
            <person name="Freedman E."/>
            <person name="Gellesch M."/>
            <person name="Goldberg J."/>
            <person name="Griggs A."/>
            <person name="Gujja S."/>
            <person name="Heiman D.I."/>
            <person name="Hepburn T.A."/>
            <person name="Howarth C."/>
            <person name="Jen D."/>
            <person name="Larson L."/>
            <person name="Lewis B."/>
            <person name="Mehta T."/>
            <person name="Park D."/>
            <person name="Pearson M."/>
            <person name="Roberts A."/>
            <person name="Saif S."/>
            <person name="Shea T.D."/>
            <person name="Shenoy N."/>
            <person name="Sisk P."/>
            <person name="Stolte C."/>
            <person name="Sykes S."/>
            <person name="Walk T."/>
            <person name="White J."/>
            <person name="Yandava C."/>
            <person name="Klein B."/>
            <person name="McEwen J.G."/>
            <person name="Puccia R."/>
            <person name="Goldman G.H."/>
            <person name="Felipe M.S."/>
            <person name="Nino-Vega G."/>
            <person name="San-Blas G."/>
            <person name="Taylor J.W."/>
            <person name="Mendoza L."/>
            <person name="Galagan J.E."/>
            <person name="Nusbaum C."/>
            <person name="Birren B.W."/>
        </authorList>
    </citation>
    <scope>NUCLEOTIDE SEQUENCE [LARGE SCALE GENOMIC DNA]</scope>
    <source>
        <strain evidence="2">H143</strain>
    </source>
</reference>
<dbReference type="HOGENOM" id="CLU_2512136_0_0_1"/>
<dbReference type="AlphaFoldDB" id="C6H5S4"/>
<gene>
    <name evidence="1" type="ORF">HCDG_01775</name>
</gene>
<accession>C6H5S4</accession>
<dbReference type="VEuPathDB" id="FungiDB:HCDG_01775"/>
<proteinExistence type="predicted"/>
<evidence type="ECO:0000313" key="1">
    <source>
        <dbReference type="EMBL" id="EER43745.1"/>
    </source>
</evidence>
<dbReference type="EMBL" id="GG692420">
    <property type="protein sequence ID" value="EER43745.1"/>
    <property type="molecule type" value="Genomic_DNA"/>
</dbReference>
<evidence type="ECO:0000313" key="2">
    <source>
        <dbReference type="Proteomes" id="UP000002624"/>
    </source>
</evidence>
<dbReference type="Proteomes" id="UP000002624">
    <property type="component" value="Unassembled WGS sequence"/>
</dbReference>
<name>C6H5S4_AJECH</name>
<protein>
    <submittedName>
        <fullName evidence="1">Uncharacterized protein</fullName>
    </submittedName>
</protein>